<dbReference type="OrthoDB" id="9973532at2"/>
<name>A0A090TPK6_9VIBR</name>
<evidence type="ECO:0000313" key="2">
    <source>
        <dbReference type="EMBL" id="GAL33122.1"/>
    </source>
</evidence>
<feature type="chain" id="PRO_5001863980" evidence="1">
    <location>
        <begin position="22"/>
        <end position="56"/>
    </location>
</feature>
<comment type="caution">
    <text evidence="2">The sequence shown here is derived from an EMBL/GenBank/DDBJ whole genome shotgun (WGS) entry which is preliminary data.</text>
</comment>
<gene>
    <name evidence="2" type="ORF">JCM19240_6554</name>
</gene>
<evidence type="ECO:0000313" key="3">
    <source>
        <dbReference type="Proteomes" id="UP000029224"/>
    </source>
</evidence>
<evidence type="ECO:0000256" key="1">
    <source>
        <dbReference type="SAM" id="SignalP"/>
    </source>
</evidence>
<sequence length="56" mass="5770">MKWMIAAGIGALLLLSNASVAGQGSGKIGFLVDCTIDGKSTRMPMTACRQKGGEAR</sequence>
<keyword evidence="3" id="KW-1185">Reference proteome</keyword>
<reference evidence="2 3" key="2">
    <citation type="submission" date="2014-09" db="EMBL/GenBank/DDBJ databases">
        <authorList>
            <consortium name="NBRP consortium"/>
            <person name="Sawabe T."/>
            <person name="Meirelles P."/>
            <person name="Nakanishi M."/>
            <person name="Sayaka M."/>
            <person name="Hattori M."/>
            <person name="Ohkuma M."/>
        </authorList>
    </citation>
    <scope>NUCLEOTIDE SEQUENCE [LARGE SCALE GENOMIC DNA]</scope>
    <source>
        <strain evidence="2 3">JCM 19240</strain>
    </source>
</reference>
<proteinExistence type="predicted"/>
<accession>A0A090TPK6</accession>
<keyword evidence="1" id="KW-0732">Signal</keyword>
<dbReference type="EMBL" id="BBMT01000002">
    <property type="protein sequence ID" value="GAL33122.1"/>
    <property type="molecule type" value="Genomic_DNA"/>
</dbReference>
<protein>
    <submittedName>
        <fullName evidence="2">Uncharacterized protein</fullName>
    </submittedName>
</protein>
<organism evidence="2 3">
    <name type="scientific">Vibrio maritimus</name>
    <dbReference type="NCBI Taxonomy" id="990268"/>
    <lineage>
        <taxon>Bacteria</taxon>
        <taxon>Pseudomonadati</taxon>
        <taxon>Pseudomonadota</taxon>
        <taxon>Gammaproteobacteria</taxon>
        <taxon>Vibrionales</taxon>
        <taxon>Vibrionaceae</taxon>
        <taxon>Vibrio</taxon>
    </lineage>
</organism>
<feature type="signal peptide" evidence="1">
    <location>
        <begin position="1"/>
        <end position="21"/>
    </location>
</feature>
<dbReference type="AlphaFoldDB" id="A0A090TPK6"/>
<reference evidence="2 3" key="1">
    <citation type="submission" date="2014-09" db="EMBL/GenBank/DDBJ databases">
        <title>Vibrio maritimus JCM 19240. (C210) whole genome shotgun sequence.</title>
        <authorList>
            <person name="Sawabe T."/>
            <person name="Meirelles P."/>
            <person name="Nakanishi M."/>
            <person name="Sayaka M."/>
            <person name="Hattori M."/>
            <person name="Ohkuma M."/>
        </authorList>
    </citation>
    <scope>NUCLEOTIDE SEQUENCE [LARGE SCALE GENOMIC DNA]</scope>
    <source>
        <strain evidence="2 3">JCM 19240</strain>
    </source>
</reference>
<dbReference type="Proteomes" id="UP000029224">
    <property type="component" value="Unassembled WGS sequence"/>
</dbReference>